<evidence type="ECO:0000256" key="1">
    <source>
        <dbReference type="SAM" id="Phobius"/>
    </source>
</evidence>
<keyword evidence="3" id="KW-1185">Reference proteome</keyword>
<protein>
    <recommendedName>
        <fullName evidence="4">Cardiolipin synthase N-terminal domain-containing protein</fullName>
    </recommendedName>
</protein>
<keyword evidence="1" id="KW-0812">Transmembrane</keyword>
<sequence length="79" mass="8787">MDLSTTPALAAMAISALIWLAASIDALRRPAMRWSEQDMSKRWWTGMLIITAITGLGPIGGLLYFIFAFPRLRRGHPQS</sequence>
<reference evidence="2" key="1">
    <citation type="submission" date="2021-01" db="EMBL/GenBank/DDBJ databases">
        <title>Whole genome shotgun sequence of Actinoplanes siamensis NBRC 109076.</title>
        <authorList>
            <person name="Komaki H."/>
            <person name="Tamura T."/>
        </authorList>
    </citation>
    <scope>NUCLEOTIDE SEQUENCE</scope>
    <source>
        <strain evidence="2">NBRC 109076</strain>
    </source>
</reference>
<evidence type="ECO:0008006" key="4">
    <source>
        <dbReference type="Google" id="ProtNLM"/>
    </source>
</evidence>
<dbReference type="Proteomes" id="UP000629619">
    <property type="component" value="Unassembled WGS sequence"/>
</dbReference>
<evidence type="ECO:0000313" key="3">
    <source>
        <dbReference type="Proteomes" id="UP000629619"/>
    </source>
</evidence>
<feature type="transmembrane region" description="Helical" evidence="1">
    <location>
        <begin position="6"/>
        <end position="27"/>
    </location>
</feature>
<evidence type="ECO:0000313" key="2">
    <source>
        <dbReference type="EMBL" id="GIF05074.1"/>
    </source>
</evidence>
<feature type="transmembrane region" description="Helical" evidence="1">
    <location>
        <begin position="48"/>
        <end position="69"/>
    </location>
</feature>
<keyword evidence="1" id="KW-1133">Transmembrane helix</keyword>
<accession>A0A919N602</accession>
<keyword evidence="1" id="KW-0472">Membrane</keyword>
<organism evidence="2 3">
    <name type="scientific">Actinoplanes siamensis</name>
    <dbReference type="NCBI Taxonomy" id="1223317"/>
    <lineage>
        <taxon>Bacteria</taxon>
        <taxon>Bacillati</taxon>
        <taxon>Actinomycetota</taxon>
        <taxon>Actinomycetes</taxon>
        <taxon>Micromonosporales</taxon>
        <taxon>Micromonosporaceae</taxon>
        <taxon>Actinoplanes</taxon>
    </lineage>
</organism>
<comment type="caution">
    <text evidence="2">The sequence shown here is derived from an EMBL/GenBank/DDBJ whole genome shotgun (WGS) entry which is preliminary data.</text>
</comment>
<name>A0A919N602_9ACTN</name>
<dbReference type="EMBL" id="BOMW01000023">
    <property type="protein sequence ID" value="GIF05074.1"/>
    <property type="molecule type" value="Genomic_DNA"/>
</dbReference>
<gene>
    <name evidence="2" type="ORF">Asi03nite_26120</name>
</gene>
<dbReference type="AlphaFoldDB" id="A0A919N602"/>
<proteinExistence type="predicted"/>